<evidence type="ECO:0000313" key="4">
    <source>
        <dbReference type="Proteomes" id="UP000257109"/>
    </source>
</evidence>
<feature type="domain" description="Reverse transcriptase/retrotransposon-derived protein RNase H-like" evidence="2">
    <location>
        <begin position="111"/>
        <end position="178"/>
    </location>
</feature>
<dbReference type="Gene3D" id="3.30.420.10">
    <property type="entry name" value="Ribonuclease H-like superfamily/Ribonuclease H"/>
    <property type="match status" value="1"/>
</dbReference>
<feature type="non-terminal residue" evidence="3">
    <location>
        <position position="1"/>
    </location>
</feature>
<feature type="domain" description="RNase H type-1" evidence="1">
    <location>
        <begin position="240"/>
        <end position="355"/>
    </location>
</feature>
<protein>
    <submittedName>
        <fullName evidence="3">Tf2-8</fullName>
    </submittedName>
</protein>
<dbReference type="SUPFAM" id="SSF56672">
    <property type="entry name" value="DNA/RNA polymerases"/>
    <property type="match status" value="1"/>
</dbReference>
<dbReference type="Gene3D" id="3.30.70.270">
    <property type="match status" value="2"/>
</dbReference>
<dbReference type="InterPro" id="IPR036397">
    <property type="entry name" value="RNaseH_sf"/>
</dbReference>
<proteinExistence type="predicted"/>
<dbReference type="Pfam" id="PF17919">
    <property type="entry name" value="RT_RNaseH_2"/>
    <property type="match status" value="1"/>
</dbReference>
<dbReference type="InterPro" id="IPR043502">
    <property type="entry name" value="DNA/RNA_pol_sf"/>
</dbReference>
<dbReference type="InterPro" id="IPR043128">
    <property type="entry name" value="Rev_trsase/Diguanyl_cyclase"/>
</dbReference>
<dbReference type="InterPro" id="IPR002156">
    <property type="entry name" value="RNaseH_domain"/>
</dbReference>
<keyword evidence="4" id="KW-1185">Reference proteome</keyword>
<dbReference type="InterPro" id="IPR041577">
    <property type="entry name" value="RT_RNaseH_2"/>
</dbReference>
<accession>A0A371IGD0</accession>
<dbReference type="Pfam" id="PF13456">
    <property type="entry name" value="RVT_3"/>
    <property type="match status" value="1"/>
</dbReference>
<dbReference type="OrthoDB" id="101614at2759"/>
<comment type="caution">
    <text evidence="3">The sequence shown here is derived from an EMBL/GenBank/DDBJ whole genome shotgun (WGS) entry which is preliminary data.</text>
</comment>
<dbReference type="GO" id="GO:0004523">
    <property type="term" value="F:RNA-DNA hybrid ribonuclease activity"/>
    <property type="evidence" value="ECO:0007669"/>
    <property type="project" value="InterPro"/>
</dbReference>
<dbReference type="PANTHER" id="PTHR48475:SF2">
    <property type="entry name" value="RIBONUCLEASE H"/>
    <property type="match status" value="1"/>
</dbReference>
<organism evidence="3 4">
    <name type="scientific">Mucuna pruriens</name>
    <name type="common">Velvet bean</name>
    <name type="synonym">Dolichos pruriens</name>
    <dbReference type="NCBI Taxonomy" id="157652"/>
    <lineage>
        <taxon>Eukaryota</taxon>
        <taxon>Viridiplantae</taxon>
        <taxon>Streptophyta</taxon>
        <taxon>Embryophyta</taxon>
        <taxon>Tracheophyta</taxon>
        <taxon>Spermatophyta</taxon>
        <taxon>Magnoliopsida</taxon>
        <taxon>eudicotyledons</taxon>
        <taxon>Gunneridae</taxon>
        <taxon>Pentapetalae</taxon>
        <taxon>rosids</taxon>
        <taxon>fabids</taxon>
        <taxon>Fabales</taxon>
        <taxon>Fabaceae</taxon>
        <taxon>Papilionoideae</taxon>
        <taxon>50 kb inversion clade</taxon>
        <taxon>NPAAA clade</taxon>
        <taxon>indigoferoid/millettioid clade</taxon>
        <taxon>Phaseoleae</taxon>
        <taxon>Mucuna</taxon>
    </lineage>
</organism>
<evidence type="ECO:0000313" key="3">
    <source>
        <dbReference type="EMBL" id="RDY14053.1"/>
    </source>
</evidence>
<sequence>MVVKSQGAAKHCQALGHVFHILRKHKLRLNLGKCSFEVRAGKFLGFMLIERGIEANPEKCQAVVNMRSPQSVKEVQQFMGKITALSRFISREAETAMPIFGTLKKGGNFVWMPKCEEAFLRLKAMMATPLVLTRPHPSTLLYLYISVSDAVVSFVLIQEKEGEQRPVYFTSKVPKDREGRPGPNGFAYTTSAEKVVLGGKNGSIERPIVRIRHFIRREGHVKAQVLANFIMELTPNGSSATDKGSGVGIILEGSDGVLIEQSLHFNFRASNNQEKYEALLAGMRLARELEAKRLTAKSDSKLVTGQVNNEYQVRDPQLTKYREQAVKLAFIFEKILLVHVPRDQNELADLLAKLASTQRKGQQKSVIHENLEAPTIDKGRYGTLKER</sequence>
<dbReference type="PANTHER" id="PTHR48475">
    <property type="entry name" value="RIBONUCLEASE H"/>
    <property type="match status" value="1"/>
</dbReference>
<evidence type="ECO:0000259" key="2">
    <source>
        <dbReference type="Pfam" id="PF17919"/>
    </source>
</evidence>
<dbReference type="GO" id="GO:0003676">
    <property type="term" value="F:nucleic acid binding"/>
    <property type="evidence" value="ECO:0007669"/>
    <property type="project" value="InterPro"/>
</dbReference>
<gene>
    <name evidence="3" type="primary">Tf2-8</name>
    <name evidence="3" type="ORF">CR513_00931</name>
</gene>
<dbReference type="EMBL" id="QJKJ01000144">
    <property type="protein sequence ID" value="RDY14053.1"/>
    <property type="molecule type" value="Genomic_DNA"/>
</dbReference>
<evidence type="ECO:0000259" key="1">
    <source>
        <dbReference type="Pfam" id="PF13456"/>
    </source>
</evidence>
<dbReference type="AlphaFoldDB" id="A0A371IGD0"/>
<reference evidence="3" key="1">
    <citation type="submission" date="2018-05" db="EMBL/GenBank/DDBJ databases">
        <title>Draft genome of Mucuna pruriens seed.</title>
        <authorList>
            <person name="Nnadi N.E."/>
            <person name="Vos R."/>
            <person name="Hasami M.H."/>
            <person name="Devisetty U.K."/>
            <person name="Aguiy J.C."/>
        </authorList>
    </citation>
    <scope>NUCLEOTIDE SEQUENCE [LARGE SCALE GENOMIC DNA]</scope>
    <source>
        <strain evidence="3">JCA_2017</strain>
    </source>
</reference>
<dbReference type="CDD" id="cd09279">
    <property type="entry name" value="RNase_HI_like"/>
    <property type="match status" value="1"/>
</dbReference>
<dbReference type="Proteomes" id="UP000257109">
    <property type="component" value="Unassembled WGS sequence"/>
</dbReference>
<name>A0A371IGD0_MUCPR</name>